<sequence>MHFIAYNNIYSLTLFGKGIVYIAFMNDERRASERLERSLPISLLSHGHMVKLKNISPEGVYFEVITNDVNNYALGKEIMVYIEPIPSIYMGAEGSVCITGFGKVVRVEGIDITNHDKKLGVALKFSEELKVCV</sequence>
<name>A0A0F9FHD8_9ZZZZ</name>
<gene>
    <name evidence="1" type="ORF">LCGC14_2030630</name>
</gene>
<evidence type="ECO:0008006" key="2">
    <source>
        <dbReference type="Google" id="ProtNLM"/>
    </source>
</evidence>
<evidence type="ECO:0000313" key="1">
    <source>
        <dbReference type="EMBL" id="KKL77861.1"/>
    </source>
</evidence>
<comment type="caution">
    <text evidence="1">The sequence shown here is derived from an EMBL/GenBank/DDBJ whole genome shotgun (WGS) entry which is preliminary data.</text>
</comment>
<accession>A0A0F9FHD8</accession>
<dbReference type="EMBL" id="LAZR01023629">
    <property type="protein sequence ID" value="KKL77861.1"/>
    <property type="molecule type" value="Genomic_DNA"/>
</dbReference>
<organism evidence="1">
    <name type="scientific">marine sediment metagenome</name>
    <dbReference type="NCBI Taxonomy" id="412755"/>
    <lineage>
        <taxon>unclassified sequences</taxon>
        <taxon>metagenomes</taxon>
        <taxon>ecological metagenomes</taxon>
    </lineage>
</organism>
<dbReference type="AlphaFoldDB" id="A0A0F9FHD8"/>
<proteinExistence type="predicted"/>
<reference evidence="1" key="1">
    <citation type="journal article" date="2015" name="Nature">
        <title>Complex archaea that bridge the gap between prokaryotes and eukaryotes.</title>
        <authorList>
            <person name="Spang A."/>
            <person name="Saw J.H."/>
            <person name="Jorgensen S.L."/>
            <person name="Zaremba-Niedzwiedzka K."/>
            <person name="Martijn J."/>
            <person name="Lind A.E."/>
            <person name="van Eijk R."/>
            <person name="Schleper C."/>
            <person name="Guy L."/>
            <person name="Ettema T.J."/>
        </authorList>
    </citation>
    <scope>NUCLEOTIDE SEQUENCE</scope>
</reference>
<protein>
    <recommendedName>
        <fullName evidence="2">PilZ domain-containing protein</fullName>
    </recommendedName>
</protein>